<feature type="region of interest" description="Disordered" evidence="1">
    <location>
        <begin position="45"/>
        <end position="66"/>
    </location>
</feature>
<proteinExistence type="predicted"/>
<keyword evidence="2" id="KW-0472">Membrane</keyword>
<protein>
    <submittedName>
        <fullName evidence="3">Uncharacterized protein</fullName>
    </submittedName>
</protein>
<evidence type="ECO:0000256" key="1">
    <source>
        <dbReference type="SAM" id="MobiDB-lite"/>
    </source>
</evidence>
<feature type="region of interest" description="Disordered" evidence="1">
    <location>
        <begin position="103"/>
        <end position="133"/>
    </location>
</feature>
<organism evidence="3 4">
    <name type="scientific">Microbacterium alkaliflavum</name>
    <dbReference type="NCBI Taxonomy" id="3248839"/>
    <lineage>
        <taxon>Bacteria</taxon>
        <taxon>Bacillati</taxon>
        <taxon>Actinomycetota</taxon>
        <taxon>Actinomycetes</taxon>
        <taxon>Micrococcales</taxon>
        <taxon>Microbacteriaceae</taxon>
        <taxon>Microbacterium</taxon>
    </lineage>
</organism>
<feature type="compositionally biased region" description="Polar residues" evidence="1">
    <location>
        <begin position="117"/>
        <end position="129"/>
    </location>
</feature>
<keyword evidence="2" id="KW-1133">Transmembrane helix</keyword>
<evidence type="ECO:0000313" key="3">
    <source>
        <dbReference type="EMBL" id="MFH8253077.1"/>
    </source>
</evidence>
<reference evidence="3 4" key="1">
    <citation type="submission" date="2024-09" db="EMBL/GenBank/DDBJ databases">
        <authorList>
            <person name="Pan X."/>
        </authorList>
    </citation>
    <scope>NUCLEOTIDE SEQUENCE [LARGE SCALE GENOMIC DNA]</scope>
    <source>
        <strain evidence="3 4">B2969</strain>
    </source>
</reference>
<evidence type="ECO:0000256" key="2">
    <source>
        <dbReference type="SAM" id="Phobius"/>
    </source>
</evidence>
<keyword evidence="2" id="KW-0812">Transmembrane</keyword>
<evidence type="ECO:0000313" key="4">
    <source>
        <dbReference type="Proteomes" id="UP001610861"/>
    </source>
</evidence>
<keyword evidence="4" id="KW-1185">Reference proteome</keyword>
<comment type="caution">
    <text evidence="3">The sequence shown here is derived from an EMBL/GenBank/DDBJ whole genome shotgun (WGS) entry which is preliminary data.</text>
</comment>
<feature type="transmembrane region" description="Helical" evidence="2">
    <location>
        <begin position="210"/>
        <end position="232"/>
    </location>
</feature>
<name>A0ABW7QDV1_9MICO</name>
<sequence length="348" mass="37693">MFTQATDELDLFGNAFAGYEYFPYLLLAGLPLCLLYLGLRRRPTPHPAPRNQSPSPVQRAATPATKTRYVDVDARSVHTPRAAESRADIFDYFQPAATATIDTAPATETPASGSDDPASSRSATEQTTRSLDELEDLDERKAIGWGVVIVGAAIIALLLLTGWRFPGTDNLQGLTTAGWWAIGVLVTLSIPAILRKALREKSLGQRLDVGGFWLLLSTATMALVVVAVGLGLSTPMFRIWLETPGEPQQTAITTETIVPSSVTFKSGSYFGIILGGTSAEVSGLVKTDDGVRTFSTSRYRYGDDWQLTTEKTCTTTTYNSPLVIQKPIRQEQCSTSTIAVLGKEITEH</sequence>
<dbReference type="Proteomes" id="UP001610861">
    <property type="component" value="Unassembled WGS sequence"/>
</dbReference>
<feature type="transmembrane region" description="Helical" evidence="2">
    <location>
        <begin position="142"/>
        <end position="165"/>
    </location>
</feature>
<feature type="transmembrane region" description="Helical" evidence="2">
    <location>
        <begin position="177"/>
        <end position="198"/>
    </location>
</feature>
<gene>
    <name evidence="3" type="ORF">ACH3VR_22105</name>
</gene>
<feature type="transmembrane region" description="Helical" evidence="2">
    <location>
        <begin position="21"/>
        <end position="39"/>
    </location>
</feature>
<accession>A0ABW7QDV1</accession>
<dbReference type="RefSeq" id="WP_397558502.1">
    <property type="nucleotide sequence ID" value="NZ_JBIQWL010000015.1"/>
</dbReference>
<dbReference type="EMBL" id="JBIQWL010000015">
    <property type="protein sequence ID" value="MFH8253077.1"/>
    <property type="molecule type" value="Genomic_DNA"/>
</dbReference>